<evidence type="ECO:0000313" key="2">
    <source>
        <dbReference type="Proteomes" id="UP000287601"/>
    </source>
</evidence>
<proteinExistence type="predicted"/>
<dbReference type="RefSeq" id="WP_128745979.1">
    <property type="nucleotide sequence ID" value="NZ_CP035281.1"/>
</dbReference>
<gene>
    <name evidence="1" type="ORF">EQM06_08740</name>
</gene>
<organism evidence="1 2">
    <name type="scientific">Aminipila luticellarii</name>
    <dbReference type="NCBI Taxonomy" id="2507160"/>
    <lineage>
        <taxon>Bacteria</taxon>
        <taxon>Bacillati</taxon>
        <taxon>Bacillota</taxon>
        <taxon>Clostridia</taxon>
        <taxon>Peptostreptococcales</taxon>
        <taxon>Anaerovoracaceae</taxon>
        <taxon>Aminipila</taxon>
    </lineage>
</organism>
<dbReference type="Pfam" id="PF04463">
    <property type="entry name" value="2-thiour_desulf"/>
    <property type="match status" value="1"/>
</dbReference>
<dbReference type="KEGG" id="amij:EQM06_08740"/>
<dbReference type="EMBL" id="CP035281">
    <property type="protein sequence ID" value="QAT43296.1"/>
    <property type="molecule type" value="Genomic_DNA"/>
</dbReference>
<evidence type="ECO:0000313" key="1">
    <source>
        <dbReference type="EMBL" id="QAT43296.1"/>
    </source>
</evidence>
<dbReference type="PANTHER" id="PTHR30087:SF1">
    <property type="entry name" value="HYPOTHETICAL CYTOSOLIC PROTEIN"/>
    <property type="match status" value="1"/>
</dbReference>
<reference evidence="1 2" key="1">
    <citation type="submission" date="2019-01" db="EMBL/GenBank/DDBJ databases">
        <title>Draft genomes of a novel of Aminipila strains.</title>
        <authorList>
            <person name="Ma S."/>
        </authorList>
    </citation>
    <scope>NUCLEOTIDE SEQUENCE [LARGE SCALE GENOMIC DNA]</scope>
    <source>
        <strain evidence="2">JN-39</strain>
    </source>
</reference>
<dbReference type="InterPro" id="IPR007553">
    <property type="entry name" value="2-thiour_desulf"/>
</dbReference>
<sequence length="147" mass="16008">MYIISGCLLGENCKYNGGNNLTDWVVAFSKRHHYISVCPEVEGGLATPRPPVEIIDGRAVNCKGLDVTEAFRRGCEAVWQASCLKARELGEEIEGAILKAKSPSCGNGKIYDGTFSHQVTEGDGFLAAYLKEKGLKVISELEINLEE</sequence>
<dbReference type="Proteomes" id="UP000287601">
    <property type="component" value="Chromosome"/>
</dbReference>
<keyword evidence="2" id="KW-1185">Reference proteome</keyword>
<dbReference type="PANTHER" id="PTHR30087">
    <property type="entry name" value="INNER MEMBRANE PROTEIN"/>
    <property type="match status" value="1"/>
</dbReference>
<dbReference type="OrthoDB" id="9797779at2"/>
<name>A0A410PWP9_9FIRM</name>
<accession>A0A410PWP9</accession>
<protein>
    <submittedName>
        <fullName evidence="1">DUF523 domain-containing protein</fullName>
    </submittedName>
</protein>
<dbReference type="AlphaFoldDB" id="A0A410PWP9"/>